<dbReference type="Pfam" id="PF24883">
    <property type="entry name" value="NPHP3_N"/>
    <property type="match status" value="1"/>
</dbReference>
<dbReference type="InterPro" id="IPR036770">
    <property type="entry name" value="Ankyrin_rpt-contain_sf"/>
</dbReference>
<dbReference type="InterPro" id="IPR027417">
    <property type="entry name" value="P-loop_NTPase"/>
</dbReference>
<feature type="repeat" description="ANK" evidence="3">
    <location>
        <begin position="1042"/>
        <end position="1074"/>
    </location>
</feature>
<feature type="repeat" description="ANK" evidence="3">
    <location>
        <begin position="775"/>
        <end position="807"/>
    </location>
</feature>
<evidence type="ECO:0000259" key="6">
    <source>
        <dbReference type="Pfam" id="PF22939"/>
    </source>
</evidence>
<reference evidence="8 9" key="1">
    <citation type="submission" date="2024-01" db="EMBL/GenBank/DDBJ databases">
        <title>Complete genome of Cladobotryum mycophilum ATHUM6906.</title>
        <authorList>
            <person name="Christinaki A.C."/>
            <person name="Myridakis A.I."/>
            <person name="Kouvelis V.N."/>
        </authorList>
    </citation>
    <scope>NUCLEOTIDE SEQUENCE [LARGE SCALE GENOMIC DNA]</scope>
    <source>
        <strain evidence="8 9">ATHUM6906</strain>
    </source>
</reference>
<feature type="repeat" description="ANK" evidence="3">
    <location>
        <begin position="1241"/>
        <end position="1273"/>
    </location>
</feature>
<dbReference type="PANTHER" id="PTHR24166:SF48">
    <property type="entry name" value="PROTEIN VAPYRIN"/>
    <property type="match status" value="1"/>
</dbReference>
<evidence type="ECO:0000313" key="9">
    <source>
        <dbReference type="Proteomes" id="UP001338125"/>
    </source>
</evidence>
<sequence>MEPVGLAVGVIGLASLFGACLDAVDKIDDYKHYKNDSHSLATQFKAHKLRFEQWGKSVGIDRNKSLTPDHHEALDDQSTLETVLEILSIIKRVCNFEDEGPPPHNLQLGKIKRTAQIEQFGTLVQHLYHLVPPKAAMRVRPADTSQPPAPNIPPAPPVNDSSVWISELRQSLKRVEEEIEADARREVHAWLIRDPPNELYDDNIQKRLVGTCDWITSRDAFTDWFSPDFPSQRAKLLWVNGPAGFGKTVLCSSVISFLSSNISTPVGHFFFSSDFESRNDPYIAVRSWISQAISRDNAAFDFVRERRDAQNEQVATRTAILQIFRQLVQIVPGCTFILDGLDECTWLGQSNSSRGDSIVDFLGKLGTAVANSSSRVLIVSRDEPDIRSGIENTKFNVYEYKISPEDVQGDVEIYSKSLVDKKLSKKSEAIKNAISQRMAERCGGQFLWLRMQEDSLRGWKNQKQLEDTIDKTPPGLDNLYERNLLRLSQLPQAERDRAFSLLRWATFALRPLTVCEIAEAVLIDMDGEELPVDEMPDEVEDEYINSEILGLCGSLLNIRQSSSETNPGLRTVRITHFSVKQYFLSHSGALGNNLQANESLRFSNEEAENTMLARLCLRYVHYEEVWQEDYRQGLGHVQGAFLDYAADSWSRHLRLGDLDDEDANELIDALFDVGNPTWEAWRSWFDSNEKASAKMPEAEEDDTKPRATSTTPVYYAAKLDLTTITMRLIEEYPDCLDEQSITGTTALVAACENGNEGLVRALTESGANVTLQNFMGKSPLHAVADDGRIHLAQVLLDNGADVTLGDVEATTPLSFAASEGHMEMARLLIEHGADVMTPNMKGSTPLHWSAAYGHVDVSRLLLDKGADLGFKSSLGQTPMYSAAIRGHIEPLRLLLERGAHVDTVDEDGITPLMSAAYFGFSEVTRLLIKHGADPNAKDNRKRTPLHYVAESGHLEVVRLLIENGADLRYSERGTPPIITAAWFGQVEVIRLLLDYGAQIDISMTNEEGEEYTVMNAAIMGNCIDIVKLLLERGVQPSTRIGADWTPMTMACHFGKLQIIDILFHHGANTSDPDSNGWAPLDAAISGGEVEVAELLLKKGADLTVMDRYGQTPLRHAILLGESEIVRLLIENGADIEDEDDNGCKPLHWAATSGDTDIMQHLVDLGCDITPTDPAGWTPLHHAAGDNQIEAVKFLIRNGADATALTNNGLTLLHLAARDGNIELVELLLATPGIRASQADDYGRTALFYASMRGYVDVVRLLLLNKAEVNTKDLYNSSAIFAATRNGHQDVVETLLVAEGVDVVSKDHSGKTLLWWARRCGNHSVVELVESAAGLNDLETPDDGFVGGHGCISFNSDEYWCDVCTRCIPAGSDYFECSECDGGDFLACIACVGGGTKCRAGSHEWTMIMSTV</sequence>
<evidence type="ECO:0000256" key="1">
    <source>
        <dbReference type="ARBA" id="ARBA00022737"/>
    </source>
</evidence>
<feature type="domain" description="Nephrocystin 3-like N-terminal" evidence="7">
    <location>
        <begin position="210"/>
        <end position="381"/>
    </location>
</feature>
<evidence type="ECO:0000259" key="7">
    <source>
        <dbReference type="Pfam" id="PF24883"/>
    </source>
</evidence>
<dbReference type="Gene3D" id="1.20.120.1020">
    <property type="entry name" value="Prion-inhibition and propagation, HeLo domain"/>
    <property type="match status" value="1"/>
</dbReference>
<dbReference type="InterPro" id="IPR038305">
    <property type="entry name" value="HeLo_sf"/>
</dbReference>
<feature type="repeat" description="ANK" evidence="3">
    <location>
        <begin position="1207"/>
        <end position="1228"/>
    </location>
</feature>
<dbReference type="Pfam" id="PF12796">
    <property type="entry name" value="Ank_2"/>
    <property type="match status" value="4"/>
</dbReference>
<dbReference type="PROSITE" id="PS50088">
    <property type="entry name" value="ANK_REPEAT"/>
    <property type="match status" value="15"/>
</dbReference>
<dbReference type="PROSITE" id="PS50297">
    <property type="entry name" value="ANK_REP_REGION"/>
    <property type="match status" value="14"/>
</dbReference>
<feature type="repeat" description="ANK" evidence="3">
    <location>
        <begin position="972"/>
        <end position="1004"/>
    </location>
</feature>
<dbReference type="Proteomes" id="UP001338125">
    <property type="component" value="Unassembled WGS sequence"/>
</dbReference>
<dbReference type="InterPro" id="IPR002110">
    <property type="entry name" value="Ankyrin_rpt"/>
</dbReference>
<accession>A0ABR0SAZ2</accession>
<dbReference type="Gene3D" id="1.25.40.20">
    <property type="entry name" value="Ankyrin repeat-containing domain"/>
    <property type="match status" value="2"/>
</dbReference>
<protein>
    <submittedName>
        <fullName evidence="8">Erythrocyte ankyrin</fullName>
    </submittedName>
</protein>
<dbReference type="Pfam" id="PF14479">
    <property type="entry name" value="HeLo"/>
    <property type="match status" value="1"/>
</dbReference>
<evidence type="ECO:0000256" key="2">
    <source>
        <dbReference type="ARBA" id="ARBA00023043"/>
    </source>
</evidence>
<dbReference type="Gene3D" id="3.40.50.300">
    <property type="entry name" value="P-loop containing nucleotide triphosphate hydrolases"/>
    <property type="match status" value="1"/>
</dbReference>
<comment type="caution">
    <text evidence="8">The sequence shown here is derived from an EMBL/GenBank/DDBJ whole genome shotgun (WGS) entry which is preliminary data.</text>
</comment>
<dbReference type="InterPro" id="IPR029498">
    <property type="entry name" value="HeLo_dom"/>
</dbReference>
<dbReference type="PRINTS" id="PR01415">
    <property type="entry name" value="ANKYRIN"/>
</dbReference>
<dbReference type="Pfam" id="PF13637">
    <property type="entry name" value="Ank_4"/>
    <property type="match status" value="2"/>
</dbReference>
<gene>
    <name evidence="8" type="ORF">PT974_10852</name>
</gene>
<feature type="repeat" description="ANK" evidence="3">
    <location>
        <begin position="1075"/>
        <end position="1107"/>
    </location>
</feature>
<feature type="repeat" description="ANK" evidence="3">
    <location>
        <begin position="940"/>
        <end position="972"/>
    </location>
</feature>
<feature type="repeat" description="ANK" evidence="3">
    <location>
        <begin position="874"/>
        <end position="906"/>
    </location>
</feature>
<organism evidence="8 9">
    <name type="scientific">Cladobotryum mycophilum</name>
    <dbReference type="NCBI Taxonomy" id="491253"/>
    <lineage>
        <taxon>Eukaryota</taxon>
        <taxon>Fungi</taxon>
        <taxon>Dikarya</taxon>
        <taxon>Ascomycota</taxon>
        <taxon>Pezizomycotina</taxon>
        <taxon>Sordariomycetes</taxon>
        <taxon>Hypocreomycetidae</taxon>
        <taxon>Hypocreales</taxon>
        <taxon>Hypocreaceae</taxon>
        <taxon>Cladobotryum</taxon>
    </lineage>
</organism>
<feature type="repeat" description="ANK" evidence="3">
    <location>
        <begin position="742"/>
        <end position="774"/>
    </location>
</feature>
<dbReference type="SMART" id="SM00248">
    <property type="entry name" value="ANK"/>
    <property type="match status" value="19"/>
</dbReference>
<dbReference type="InterPro" id="IPR054471">
    <property type="entry name" value="GPIID_WHD"/>
</dbReference>
<dbReference type="SUPFAM" id="SSF52540">
    <property type="entry name" value="P-loop containing nucleoside triphosphate hydrolases"/>
    <property type="match status" value="1"/>
</dbReference>
<feature type="repeat" description="ANK" evidence="3">
    <location>
        <begin position="1174"/>
        <end position="1206"/>
    </location>
</feature>
<dbReference type="Pfam" id="PF00023">
    <property type="entry name" value="Ank"/>
    <property type="match status" value="1"/>
</dbReference>
<dbReference type="PANTHER" id="PTHR24166">
    <property type="entry name" value="ROLLING PEBBLES, ISOFORM B"/>
    <property type="match status" value="1"/>
</dbReference>
<dbReference type="EMBL" id="JAVFKD010000015">
    <property type="protein sequence ID" value="KAK5989337.1"/>
    <property type="molecule type" value="Genomic_DNA"/>
</dbReference>
<feature type="signal peptide" evidence="4">
    <location>
        <begin position="1"/>
        <end position="22"/>
    </location>
</feature>
<name>A0ABR0SAZ2_9HYPO</name>
<feature type="chain" id="PRO_5045476155" evidence="4">
    <location>
        <begin position="23"/>
        <end position="1411"/>
    </location>
</feature>
<feature type="repeat" description="ANK" evidence="3">
    <location>
        <begin position="1141"/>
        <end position="1173"/>
    </location>
</feature>
<proteinExistence type="predicted"/>
<feature type="repeat" description="ANK" evidence="3">
    <location>
        <begin position="808"/>
        <end position="840"/>
    </location>
</feature>
<dbReference type="InterPro" id="IPR050889">
    <property type="entry name" value="Dendritic_Spine_Reg/Scaffold"/>
</dbReference>
<evidence type="ECO:0000259" key="5">
    <source>
        <dbReference type="Pfam" id="PF14479"/>
    </source>
</evidence>
<evidence type="ECO:0000256" key="4">
    <source>
        <dbReference type="SAM" id="SignalP"/>
    </source>
</evidence>
<keyword evidence="2 3" id="KW-0040">ANK repeat</keyword>
<dbReference type="SUPFAM" id="SSF48403">
    <property type="entry name" value="Ankyrin repeat"/>
    <property type="match status" value="2"/>
</dbReference>
<feature type="repeat" description="ANK" evidence="3">
    <location>
        <begin position="841"/>
        <end position="873"/>
    </location>
</feature>
<feature type="repeat" description="ANK" evidence="3">
    <location>
        <begin position="907"/>
        <end position="939"/>
    </location>
</feature>
<feature type="domain" description="GPI inositol-deacylase winged helix" evidence="6">
    <location>
        <begin position="495"/>
        <end position="587"/>
    </location>
</feature>
<keyword evidence="1" id="KW-0677">Repeat</keyword>
<feature type="repeat" description="ANK" evidence="3">
    <location>
        <begin position="1108"/>
        <end position="1140"/>
    </location>
</feature>
<dbReference type="InterPro" id="IPR056884">
    <property type="entry name" value="NPHP3-like_N"/>
</dbReference>
<evidence type="ECO:0000256" key="3">
    <source>
        <dbReference type="PROSITE-ProRule" id="PRU00023"/>
    </source>
</evidence>
<dbReference type="Pfam" id="PF22939">
    <property type="entry name" value="WHD_GPIID"/>
    <property type="match status" value="1"/>
</dbReference>
<evidence type="ECO:0000313" key="8">
    <source>
        <dbReference type="EMBL" id="KAK5989337.1"/>
    </source>
</evidence>
<keyword evidence="4" id="KW-0732">Signal</keyword>
<feature type="domain" description="Prion-inhibition and propagation HeLo" evidence="5">
    <location>
        <begin position="5"/>
        <end position="93"/>
    </location>
</feature>
<keyword evidence="9" id="KW-1185">Reference proteome</keyword>